<organism evidence="1 2">
    <name type="scientific">Rhodovastum atsumiense</name>
    <dbReference type="NCBI Taxonomy" id="504468"/>
    <lineage>
        <taxon>Bacteria</taxon>
        <taxon>Pseudomonadati</taxon>
        <taxon>Pseudomonadota</taxon>
        <taxon>Alphaproteobacteria</taxon>
        <taxon>Acetobacterales</taxon>
        <taxon>Acetobacteraceae</taxon>
        <taxon>Rhodovastum</taxon>
    </lineage>
</organism>
<sequence length="89" mass="9800">MATNAPFPLAASDKALILAALRAYTPPALLDLEDLGGLIDSIEQAGNVYLDYADAPPACEIDIEKFDDMDCRPLRDRGEEQFMHNACDW</sequence>
<keyword evidence="2" id="KW-1185">Reference proteome</keyword>
<comment type="caution">
    <text evidence="1">The sequence shown here is derived from an EMBL/GenBank/DDBJ whole genome shotgun (WGS) entry which is preliminary data.</text>
</comment>
<proteinExistence type="predicted"/>
<evidence type="ECO:0000313" key="2">
    <source>
        <dbReference type="Proteomes" id="UP000325255"/>
    </source>
</evidence>
<dbReference type="RefSeq" id="WP_150041374.1">
    <property type="nucleotide sequence ID" value="NZ_OW485606.1"/>
</dbReference>
<name>A0A5M6ITF8_9PROT</name>
<reference evidence="1 2" key="1">
    <citation type="submission" date="2019-09" db="EMBL/GenBank/DDBJ databases">
        <title>Genome sequence of Rhodovastum atsumiense, a diverse member of the Acetobacteraceae family of non-sulfur purple photosynthetic bacteria.</title>
        <authorList>
            <person name="Meyer T."/>
            <person name="Kyndt J."/>
        </authorList>
    </citation>
    <scope>NUCLEOTIDE SEQUENCE [LARGE SCALE GENOMIC DNA]</scope>
    <source>
        <strain evidence="1 2">DSM 21279</strain>
    </source>
</reference>
<gene>
    <name evidence="1" type="ORF">F1189_13640</name>
</gene>
<dbReference type="AlphaFoldDB" id="A0A5M6ITF8"/>
<accession>A0A5M6ITF8</accession>
<protein>
    <submittedName>
        <fullName evidence="1">Uncharacterized protein</fullName>
    </submittedName>
</protein>
<dbReference type="Proteomes" id="UP000325255">
    <property type="component" value="Unassembled WGS sequence"/>
</dbReference>
<evidence type="ECO:0000313" key="1">
    <source>
        <dbReference type="EMBL" id="KAA5611600.1"/>
    </source>
</evidence>
<dbReference type="EMBL" id="VWPK01000019">
    <property type="protein sequence ID" value="KAA5611600.1"/>
    <property type="molecule type" value="Genomic_DNA"/>
</dbReference>